<name>A0A9W8IZP7_9AGAR</name>
<feature type="domain" description="F-box" evidence="1">
    <location>
        <begin position="52"/>
        <end position="104"/>
    </location>
</feature>
<evidence type="ECO:0000313" key="3">
    <source>
        <dbReference type="Proteomes" id="UP001140091"/>
    </source>
</evidence>
<evidence type="ECO:0000259" key="1">
    <source>
        <dbReference type="Pfam" id="PF12937"/>
    </source>
</evidence>
<sequence length="255" mass="28729">MPSEDFAYRRTSNAEPGAIEVIDNLEAVISQLSILDLEEGIQNQGTVSSTVLHLPVEILGEIFQHIVPGYLDINTKSTLANLCLVCKYWNCAARLTHRLWGRVSVTDDFVQHVSFSKIEAWLIRAKDAPRSLKIFSRDYRGPTFQDSQITQWLQPTTPLWQLLTQGPPLHHLSFSLSNPRCFESIVKSLNSSEAQKLTHRPWDSIRSLSLTFSVDWNDGAAFIFKNLPRSVTHLELDLPSAYLLCPGTHCRPSSG</sequence>
<dbReference type="Pfam" id="PF12937">
    <property type="entry name" value="F-box-like"/>
    <property type="match status" value="1"/>
</dbReference>
<dbReference type="EMBL" id="JANBPK010001574">
    <property type="protein sequence ID" value="KAJ2921603.1"/>
    <property type="molecule type" value="Genomic_DNA"/>
</dbReference>
<proteinExistence type="predicted"/>
<accession>A0A9W8IZP7</accession>
<dbReference type="SUPFAM" id="SSF81383">
    <property type="entry name" value="F-box domain"/>
    <property type="match status" value="1"/>
</dbReference>
<feature type="non-terminal residue" evidence="2">
    <location>
        <position position="255"/>
    </location>
</feature>
<gene>
    <name evidence="2" type="ORF">H1R20_g15490</name>
</gene>
<evidence type="ECO:0000313" key="2">
    <source>
        <dbReference type="EMBL" id="KAJ2921603.1"/>
    </source>
</evidence>
<organism evidence="2 3">
    <name type="scientific">Candolleomyces eurysporus</name>
    <dbReference type="NCBI Taxonomy" id="2828524"/>
    <lineage>
        <taxon>Eukaryota</taxon>
        <taxon>Fungi</taxon>
        <taxon>Dikarya</taxon>
        <taxon>Basidiomycota</taxon>
        <taxon>Agaricomycotina</taxon>
        <taxon>Agaricomycetes</taxon>
        <taxon>Agaricomycetidae</taxon>
        <taxon>Agaricales</taxon>
        <taxon>Agaricineae</taxon>
        <taxon>Psathyrellaceae</taxon>
        <taxon>Candolleomyces</taxon>
    </lineage>
</organism>
<keyword evidence="3" id="KW-1185">Reference proteome</keyword>
<dbReference type="OrthoDB" id="2269034at2759"/>
<dbReference type="InterPro" id="IPR001810">
    <property type="entry name" value="F-box_dom"/>
</dbReference>
<dbReference type="Proteomes" id="UP001140091">
    <property type="component" value="Unassembled WGS sequence"/>
</dbReference>
<protein>
    <recommendedName>
        <fullName evidence="1">F-box domain-containing protein</fullName>
    </recommendedName>
</protein>
<dbReference type="InterPro" id="IPR036047">
    <property type="entry name" value="F-box-like_dom_sf"/>
</dbReference>
<dbReference type="Gene3D" id="1.20.1280.50">
    <property type="match status" value="1"/>
</dbReference>
<comment type="caution">
    <text evidence="2">The sequence shown here is derived from an EMBL/GenBank/DDBJ whole genome shotgun (WGS) entry which is preliminary data.</text>
</comment>
<dbReference type="AlphaFoldDB" id="A0A9W8IZP7"/>
<reference evidence="2" key="1">
    <citation type="submission" date="2022-06" db="EMBL/GenBank/DDBJ databases">
        <title>Genome Sequence of Candolleomyces eurysporus.</title>
        <authorList>
            <person name="Buettner E."/>
        </authorList>
    </citation>
    <scope>NUCLEOTIDE SEQUENCE</scope>
    <source>
        <strain evidence="2">VTCC 930004</strain>
    </source>
</reference>
<dbReference type="CDD" id="cd09917">
    <property type="entry name" value="F-box_SF"/>
    <property type="match status" value="1"/>
</dbReference>